<proteinExistence type="predicted"/>
<accession>A0ABD5QNV2</accession>
<feature type="compositionally biased region" description="Basic and acidic residues" evidence="1">
    <location>
        <begin position="42"/>
        <end position="56"/>
    </location>
</feature>
<evidence type="ECO:0000313" key="2">
    <source>
        <dbReference type="EMBL" id="MFC5133802.1"/>
    </source>
</evidence>
<dbReference type="RefSeq" id="WP_203227897.1">
    <property type="nucleotide sequence ID" value="NZ_JBHSKV010000004.1"/>
</dbReference>
<feature type="region of interest" description="Disordered" evidence="1">
    <location>
        <begin position="1"/>
        <end position="56"/>
    </location>
</feature>
<organism evidence="2 3">
    <name type="scientific">Halorubrum glutamatedens</name>
    <dbReference type="NCBI Taxonomy" id="2707018"/>
    <lineage>
        <taxon>Archaea</taxon>
        <taxon>Methanobacteriati</taxon>
        <taxon>Methanobacteriota</taxon>
        <taxon>Stenosarchaea group</taxon>
        <taxon>Halobacteria</taxon>
        <taxon>Halobacteriales</taxon>
        <taxon>Haloferacaceae</taxon>
        <taxon>Halorubrum</taxon>
    </lineage>
</organism>
<dbReference type="Proteomes" id="UP001596145">
    <property type="component" value="Unassembled WGS sequence"/>
</dbReference>
<evidence type="ECO:0000256" key="1">
    <source>
        <dbReference type="SAM" id="MobiDB-lite"/>
    </source>
</evidence>
<feature type="compositionally biased region" description="Basic and acidic residues" evidence="1">
    <location>
        <begin position="9"/>
        <end position="35"/>
    </location>
</feature>
<protein>
    <submittedName>
        <fullName evidence="2">Uncharacterized protein</fullName>
    </submittedName>
</protein>
<comment type="caution">
    <text evidence="2">The sequence shown here is derived from an EMBL/GenBank/DDBJ whole genome shotgun (WGS) entry which is preliminary data.</text>
</comment>
<sequence>MVSSTDSSKPVDDELRRPYERYRSAEIDEERREIAPETGALDGRRNAEIYDRLEDE</sequence>
<dbReference type="Pfam" id="PF26044">
    <property type="entry name" value="Antitox_halo"/>
    <property type="match status" value="1"/>
</dbReference>
<gene>
    <name evidence="2" type="ORF">ACFPJA_03555</name>
</gene>
<dbReference type="EMBL" id="JBHSKV010000004">
    <property type="protein sequence ID" value="MFC5133802.1"/>
    <property type="molecule type" value="Genomic_DNA"/>
</dbReference>
<reference evidence="2 3" key="1">
    <citation type="journal article" date="2019" name="Int. J. Syst. Evol. Microbiol.">
        <title>The Global Catalogue of Microorganisms (GCM) 10K type strain sequencing project: providing services to taxonomists for standard genome sequencing and annotation.</title>
        <authorList>
            <consortium name="The Broad Institute Genomics Platform"/>
            <consortium name="The Broad Institute Genome Sequencing Center for Infectious Disease"/>
            <person name="Wu L."/>
            <person name="Ma J."/>
        </authorList>
    </citation>
    <scope>NUCLEOTIDE SEQUENCE [LARGE SCALE GENOMIC DNA]</scope>
    <source>
        <strain evidence="2 3">CGMCC 1.16026</strain>
    </source>
</reference>
<keyword evidence="3" id="KW-1185">Reference proteome</keyword>
<dbReference type="AlphaFoldDB" id="A0ABD5QNV2"/>
<evidence type="ECO:0000313" key="3">
    <source>
        <dbReference type="Proteomes" id="UP001596145"/>
    </source>
</evidence>
<name>A0ABD5QNV2_9EURY</name>
<dbReference type="InterPro" id="IPR058985">
    <property type="entry name" value="Antitox_halobact"/>
</dbReference>